<dbReference type="InterPro" id="IPR036429">
    <property type="entry name" value="SpoA-like_sf"/>
</dbReference>
<keyword evidence="3" id="KW-1185">Reference proteome</keyword>
<gene>
    <name evidence="2" type="ORF">A1OK_15550</name>
</gene>
<protein>
    <submittedName>
        <fullName evidence="2">Flagellar motor switch protein FliM</fullName>
    </submittedName>
</protein>
<feature type="domain" description="Flagellar motor switch protein FliN-like C-terminal" evidence="1">
    <location>
        <begin position="200"/>
        <end position="262"/>
    </location>
</feature>
<organism evidence="2 3">
    <name type="scientific">Enterovibrio norvegicus FF-454</name>
    <dbReference type="NCBI Taxonomy" id="1185651"/>
    <lineage>
        <taxon>Bacteria</taxon>
        <taxon>Pseudomonadati</taxon>
        <taxon>Pseudomonadota</taxon>
        <taxon>Gammaproteobacteria</taxon>
        <taxon>Vibrionales</taxon>
        <taxon>Vibrionaceae</taxon>
        <taxon>Enterovibrio</taxon>
    </lineage>
</organism>
<dbReference type="Pfam" id="PF01052">
    <property type="entry name" value="FliMN_C"/>
    <property type="match status" value="1"/>
</dbReference>
<name>A0A1E5BYS0_9GAMM</name>
<accession>A0A1E5BYS0</accession>
<keyword evidence="2" id="KW-0966">Cell projection</keyword>
<dbReference type="SUPFAM" id="SSF101801">
    <property type="entry name" value="Surface presentation of antigens (SPOA)"/>
    <property type="match status" value="1"/>
</dbReference>
<keyword evidence="2" id="KW-0282">Flagellum</keyword>
<dbReference type="Proteomes" id="UP000095039">
    <property type="component" value="Unassembled WGS sequence"/>
</dbReference>
<dbReference type="EMBL" id="AJWN02000094">
    <property type="protein sequence ID" value="OEE58408.1"/>
    <property type="molecule type" value="Genomic_DNA"/>
</dbReference>
<dbReference type="InterPro" id="IPR001543">
    <property type="entry name" value="FliN-like_C"/>
</dbReference>
<dbReference type="RefSeq" id="WP_016959242.1">
    <property type="nucleotide sequence ID" value="NZ_AJWN02000094.1"/>
</dbReference>
<sequence>MKTTAPKPNSELPAVSVELLGKPIHAVRDNLQHILQSSCHTLSNALQSWLKTNQIDVKLECIDLHTLRLSDIDKNATTTLRHQDGGLAYMTIDAPMLVKLADRFYGAAIERKTPTLTSSDVRLQERIAKLVAAWIAPDDMWSPCEVELGQGMGLRSVFEIHFGDTVGTLSLDIEGNLIQTLIEQLGLHRTQDLSASFAQSLTATPVRLNVLLSKKTLPLSDVLSLAPNDILPIELLATVPVSIGNQQLFTGRVAEQDGQLVLILNHE</sequence>
<comment type="caution">
    <text evidence="2">The sequence shown here is derived from an EMBL/GenBank/DDBJ whole genome shotgun (WGS) entry which is preliminary data.</text>
</comment>
<evidence type="ECO:0000313" key="2">
    <source>
        <dbReference type="EMBL" id="OEE58408.1"/>
    </source>
</evidence>
<reference evidence="2 3" key="1">
    <citation type="journal article" date="2012" name="Science">
        <title>Ecological populations of bacteria act as socially cohesive units of antibiotic production and resistance.</title>
        <authorList>
            <person name="Cordero O.X."/>
            <person name="Wildschutte H."/>
            <person name="Kirkup B."/>
            <person name="Proehl S."/>
            <person name="Ngo L."/>
            <person name="Hussain F."/>
            <person name="Le Roux F."/>
            <person name="Mincer T."/>
            <person name="Polz M.F."/>
        </authorList>
    </citation>
    <scope>NUCLEOTIDE SEQUENCE [LARGE SCALE GENOMIC DNA]</scope>
    <source>
        <strain evidence="2 3">FF-454</strain>
    </source>
</reference>
<dbReference type="AlphaFoldDB" id="A0A1E5BYS0"/>
<dbReference type="Gene3D" id="2.30.330.10">
    <property type="entry name" value="SpoA-like"/>
    <property type="match status" value="1"/>
</dbReference>
<evidence type="ECO:0000259" key="1">
    <source>
        <dbReference type="Pfam" id="PF01052"/>
    </source>
</evidence>
<evidence type="ECO:0000313" key="3">
    <source>
        <dbReference type="Proteomes" id="UP000095039"/>
    </source>
</evidence>
<keyword evidence="2" id="KW-0969">Cilium</keyword>
<proteinExistence type="predicted"/>